<keyword evidence="2" id="KW-0472">Membrane</keyword>
<feature type="transmembrane region" description="Helical" evidence="2">
    <location>
        <begin position="56"/>
        <end position="77"/>
    </location>
</feature>
<sequence length="170" mass="18929">MPEPEIPATPPPPHRAPDLHSPDGRLTLSHDRVRIHNQTFGLLELERAELKPVRWLLWYLLGGLVFTFVALGYLNFWLRTTPAVIGLVIGALLFIVGQRGTNRLRLYRLGREAAHFALPGAAEPWYQLTGELNRRIQDRHDGAAQAAAEAWAAEEAARLATLPPPPDLGE</sequence>
<feature type="transmembrane region" description="Helical" evidence="2">
    <location>
        <begin position="83"/>
        <end position="101"/>
    </location>
</feature>
<dbReference type="EMBL" id="JADWYK010000004">
    <property type="protein sequence ID" value="MBG8553493.1"/>
    <property type="molecule type" value="Genomic_DNA"/>
</dbReference>
<dbReference type="Proteomes" id="UP000601099">
    <property type="component" value="Unassembled WGS sequence"/>
</dbReference>
<feature type="region of interest" description="Disordered" evidence="1">
    <location>
        <begin position="1"/>
        <end position="22"/>
    </location>
</feature>
<keyword evidence="4" id="KW-1185">Reference proteome</keyword>
<comment type="caution">
    <text evidence="3">The sequence shown here is derived from an EMBL/GenBank/DDBJ whole genome shotgun (WGS) entry which is preliminary data.</text>
</comment>
<dbReference type="RefSeq" id="WP_196954523.1">
    <property type="nucleotide sequence ID" value="NZ_JADWYK010000004.1"/>
</dbReference>
<keyword evidence="2" id="KW-0812">Transmembrane</keyword>
<evidence type="ECO:0000256" key="2">
    <source>
        <dbReference type="SAM" id="Phobius"/>
    </source>
</evidence>
<feature type="compositionally biased region" description="Pro residues" evidence="1">
    <location>
        <begin position="1"/>
        <end position="14"/>
    </location>
</feature>
<evidence type="ECO:0000313" key="3">
    <source>
        <dbReference type="EMBL" id="MBG8553493.1"/>
    </source>
</evidence>
<reference evidence="3 4" key="1">
    <citation type="submission" date="2020-11" db="EMBL/GenBank/DDBJ databases">
        <title>Hymenobacter sp.</title>
        <authorList>
            <person name="Kim M.K."/>
        </authorList>
    </citation>
    <scope>NUCLEOTIDE SEQUENCE [LARGE SCALE GENOMIC DNA]</scope>
    <source>
        <strain evidence="3 4">BT594</strain>
    </source>
</reference>
<accession>A0ABS0L045</accession>
<organism evidence="3 4">
    <name type="scientific">Hymenobacter guriensis</name>
    <dbReference type="NCBI Taxonomy" id="2793065"/>
    <lineage>
        <taxon>Bacteria</taxon>
        <taxon>Pseudomonadati</taxon>
        <taxon>Bacteroidota</taxon>
        <taxon>Cytophagia</taxon>
        <taxon>Cytophagales</taxon>
        <taxon>Hymenobacteraceae</taxon>
        <taxon>Hymenobacter</taxon>
    </lineage>
</organism>
<protein>
    <submittedName>
        <fullName evidence="3">Uncharacterized protein</fullName>
    </submittedName>
</protein>
<keyword evidence="2" id="KW-1133">Transmembrane helix</keyword>
<name>A0ABS0L045_9BACT</name>
<gene>
    <name evidence="3" type="ORF">I5L79_08045</name>
</gene>
<proteinExistence type="predicted"/>
<evidence type="ECO:0000256" key="1">
    <source>
        <dbReference type="SAM" id="MobiDB-lite"/>
    </source>
</evidence>
<evidence type="ECO:0000313" key="4">
    <source>
        <dbReference type="Proteomes" id="UP000601099"/>
    </source>
</evidence>